<dbReference type="EMBL" id="OBQK01000014">
    <property type="protein sequence ID" value="SOC57621.1"/>
    <property type="molecule type" value="Genomic_DNA"/>
</dbReference>
<evidence type="ECO:0000313" key="11">
    <source>
        <dbReference type="Proteomes" id="UP000219688"/>
    </source>
</evidence>
<dbReference type="Gene3D" id="1.10.3720.10">
    <property type="entry name" value="MetI-like"/>
    <property type="match status" value="1"/>
</dbReference>
<sequence>MTTASRSTTPATKVEPEIQAVGTKTGIGKKLVFYAVLIFFAILYIYPFIIQLITAFKTNPDATNNALSLTPDPFTTGAWDTLFSSDYPVWFTNSIIVTLCVTAGRVFFCSLAGYALARLKFTGRTTIFTGLLAIMAVPGVVLMIPKFLVLNYIGIYNTYPALIVPIMVDAAGIFIMKQFFESIPVSVEEAARIDGAGVFRTFWSVVLPMAKPALITLTILSFQGSWNELPHFIIATNNPDLYTLTRGVAGFTGGSLGSGNQYPISMAAALLMTIPSALVFIVFQRYFTQGANAGAEKG</sequence>
<gene>
    <name evidence="9" type="ORF">SAMN05421879_11364</name>
    <name evidence="10" type="ORF">SAMN05421879_11443</name>
</gene>
<dbReference type="PANTHER" id="PTHR43744:SF12">
    <property type="entry name" value="ABC TRANSPORTER PERMEASE PROTEIN MG189-RELATED"/>
    <property type="match status" value="1"/>
</dbReference>
<keyword evidence="6 7" id="KW-0472">Membrane</keyword>
<reference evidence="10" key="1">
    <citation type="submission" date="2017-08" db="EMBL/GenBank/DDBJ databases">
        <authorList>
            <person name="de Groot N.N."/>
        </authorList>
    </citation>
    <scope>NUCLEOTIDE SEQUENCE [LARGE SCALE GENOMIC DNA]</scope>
    <source>
        <strain evidence="10">USBA17B2</strain>
    </source>
</reference>
<reference evidence="11" key="2">
    <citation type="submission" date="2017-08" db="EMBL/GenBank/DDBJ databases">
        <authorList>
            <person name="Varghese N."/>
            <person name="Submissions S."/>
        </authorList>
    </citation>
    <scope>NUCLEOTIDE SEQUENCE [LARGE SCALE GENOMIC DNA]</scope>
    <source>
        <strain evidence="11">USBA17B2</strain>
    </source>
</reference>
<keyword evidence="2 7" id="KW-0813">Transport</keyword>
<evidence type="ECO:0000256" key="1">
    <source>
        <dbReference type="ARBA" id="ARBA00004651"/>
    </source>
</evidence>
<keyword evidence="5 7" id="KW-1133">Transmembrane helix</keyword>
<dbReference type="Pfam" id="PF00528">
    <property type="entry name" value="BPD_transp_1"/>
    <property type="match status" value="1"/>
</dbReference>
<name>A0A285VY64_9MICO</name>
<evidence type="ECO:0000259" key="8">
    <source>
        <dbReference type="PROSITE" id="PS50928"/>
    </source>
</evidence>
<evidence type="ECO:0000256" key="5">
    <source>
        <dbReference type="ARBA" id="ARBA00022989"/>
    </source>
</evidence>
<proteinExistence type="inferred from homology"/>
<dbReference type="Proteomes" id="UP000219688">
    <property type="component" value="Unassembled WGS sequence"/>
</dbReference>
<evidence type="ECO:0000256" key="4">
    <source>
        <dbReference type="ARBA" id="ARBA00022692"/>
    </source>
</evidence>
<dbReference type="SUPFAM" id="SSF161098">
    <property type="entry name" value="MetI-like"/>
    <property type="match status" value="1"/>
</dbReference>
<feature type="transmembrane region" description="Helical" evidence="7">
    <location>
        <begin position="128"/>
        <end position="153"/>
    </location>
</feature>
<dbReference type="RefSeq" id="WP_097189094.1">
    <property type="nucleotide sequence ID" value="NZ_OBQK01000013.1"/>
</dbReference>
<protein>
    <submittedName>
        <fullName evidence="9">Carbohydrate ABC transporter membrane protein 2, CUT1 family</fullName>
    </submittedName>
    <submittedName>
        <fullName evidence="10">Multiple sugar transport system permease protein</fullName>
    </submittedName>
</protein>
<organism evidence="10 11">
    <name type="scientific">Ornithinimicrobium cerasi</name>
    <dbReference type="NCBI Taxonomy" id="2248773"/>
    <lineage>
        <taxon>Bacteria</taxon>
        <taxon>Bacillati</taxon>
        <taxon>Actinomycetota</taxon>
        <taxon>Actinomycetes</taxon>
        <taxon>Micrococcales</taxon>
        <taxon>Ornithinimicrobiaceae</taxon>
        <taxon>Ornithinimicrobium</taxon>
    </lineage>
</organism>
<evidence type="ECO:0000256" key="2">
    <source>
        <dbReference type="ARBA" id="ARBA00022448"/>
    </source>
</evidence>
<dbReference type="PANTHER" id="PTHR43744">
    <property type="entry name" value="ABC TRANSPORTER PERMEASE PROTEIN MG189-RELATED-RELATED"/>
    <property type="match status" value="1"/>
</dbReference>
<dbReference type="GO" id="GO:0005886">
    <property type="term" value="C:plasma membrane"/>
    <property type="evidence" value="ECO:0007669"/>
    <property type="project" value="UniProtKB-SubCell"/>
</dbReference>
<comment type="subcellular location">
    <subcellularLocation>
        <location evidence="1 7">Cell membrane</location>
        <topology evidence="1 7">Multi-pass membrane protein</topology>
    </subcellularLocation>
</comment>
<comment type="similarity">
    <text evidence="7">Belongs to the binding-protein-dependent transport system permease family.</text>
</comment>
<dbReference type="CDD" id="cd06261">
    <property type="entry name" value="TM_PBP2"/>
    <property type="match status" value="1"/>
</dbReference>
<feature type="transmembrane region" description="Helical" evidence="7">
    <location>
        <begin position="262"/>
        <end position="283"/>
    </location>
</feature>
<evidence type="ECO:0000256" key="6">
    <source>
        <dbReference type="ARBA" id="ARBA00023136"/>
    </source>
</evidence>
<feature type="transmembrane region" description="Helical" evidence="7">
    <location>
        <begin position="201"/>
        <end position="222"/>
    </location>
</feature>
<dbReference type="InterPro" id="IPR000515">
    <property type="entry name" value="MetI-like"/>
</dbReference>
<keyword evidence="10" id="KW-0762">Sugar transport</keyword>
<feature type="transmembrane region" description="Helical" evidence="7">
    <location>
        <begin position="31"/>
        <end position="53"/>
    </location>
</feature>
<evidence type="ECO:0000256" key="3">
    <source>
        <dbReference type="ARBA" id="ARBA00022475"/>
    </source>
</evidence>
<keyword evidence="3" id="KW-1003">Cell membrane</keyword>
<dbReference type="AlphaFoldDB" id="A0A285VY64"/>
<feature type="domain" description="ABC transmembrane type-1" evidence="8">
    <location>
        <begin position="91"/>
        <end position="283"/>
    </location>
</feature>
<evidence type="ECO:0000313" key="10">
    <source>
        <dbReference type="EMBL" id="SOC57621.1"/>
    </source>
</evidence>
<dbReference type="PROSITE" id="PS50928">
    <property type="entry name" value="ABC_TM1"/>
    <property type="match status" value="1"/>
</dbReference>
<dbReference type="InterPro" id="IPR035906">
    <property type="entry name" value="MetI-like_sf"/>
</dbReference>
<feature type="transmembrane region" description="Helical" evidence="7">
    <location>
        <begin position="90"/>
        <end position="116"/>
    </location>
</feature>
<evidence type="ECO:0000313" key="9">
    <source>
        <dbReference type="EMBL" id="SOC57533.1"/>
    </source>
</evidence>
<accession>A0A285VY64</accession>
<feature type="transmembrane region" description="Helical" evidence="7">
    <location>
        <begin position="159"/>
        <end position="180"/>
    </location>
</feature>
<evidence type="ECO:0000256" key="7">
    <source>
        <dbReference type="RuleBase" id="RU363032"/>
    </source>
</evidence>
<keyword evidence="11" id="KW-1185">Reference proteome</keyword>
<dbReference type="GO" id="GO:0055085">
    <property type="term" value="P:transmembrane transport"/>
    <property type="evidence" value="ECO:0007669"/>
    <property type="project" value="InterPro"/>
</dbReference>
<dbReference type="EMBL" id="OBQK01000013">
    <property type="protein sequence ID" value="SOC57533.1"/>
    <property type="molecule type" value="Genomic_DNA"/>
</dbReference>
<keyword evidence="4 7" id="KW-0812">Transmembrane</keyword>